<dbReference type="CDD" id="cd04301">
    <property type="entry name" value="NAT_SF"/>
    <property type="match status" value="1"/>
</dbReference>
<evidence type="ECO:0000259" key="8">
    <source>
        <dbReference type="PROSITE" id="PS50016"/>
    </source>
</evidence>
<evidence type="ECO:0000313" key="9">
    <source>
        <dbReference type="EMBL" id="KAL2538565.1"/>
    </source>
</evidence>
<dbReference type="InterPro" id="IPR054292">
    <property type="entry name" value="DUF7028"/>
</dbReference>
<evidence type="ECO:0000256" key="1">
    <source>
        <dbReference type="ARBA" id="ARBA00004123"/>
    </source>
</evidence>
<dbReference type="GO" id="GO:0005634">
    <property type="term" value="C:nucleus"/>
    <property type="evidence" value="ECO:0007669"/>
    <property type="project" value="UniProtKB-SubCell"/>
</dbReference>
<feature type="compositionally biased region" description="Basic residues" evidence="7">
    <location>
        <begin position="424"/>
        <end position="437"/>
    </location>
</feature>
<keyword evidence="3 6" id="KW-0863">Zinc-finger</keyword>
<evidence type="ECO:0000256" key="2">
    <source>
        <dbReference type="ARBA" id="ARBA00022723"/>
    </source>
</evidence>
<feature type="compositionally biased region" description="Basic and acidic residues" evidence="7">
    <location>
        <begin position="173"/>
        <end position="190"/>
    </location>
</feature>
<comment type="subcellular location">
    <subcellularLocation>
        <location evidence="1">Nucleus</location>
    </subcellularLocation>
</comment>
<accession>A0ABD1VQB7</accession>
<feature type="compositionally biased region" description="Basic residues" evidence="7">
    <location>
        <begin position="151"/>
        <end position="162"/>
    </location>
</feature>
<dbReference type="InterPro" id="IPR056511">
    <property type="entry name" value="IDM1_C"/>
</dbReference>
<name>A0ABD1VQB7_9LAMI</name>
<dbReference type="InterPro" id="IPR013083">
    <property type="entry name" value="Znf_RING/FYVE/PHD"/>
</dbReference>
<feature type="region of interest" description="Disordered" evidence="7">
    <location>
        <begin position="151"/>
        <end position="211"/>
    </location>
</feature>
<feature type="domain" description="PHD-type" evidence="8">
    <location>
        <begin position="564"/>
        <end position="609"/>
    </location>
</feature>
<dbReference type="SMART" id="SM00249">
    <property type="entry name" value="PHD"/>
    <property type="match status" value="2"/>
</dbReference>
<dbReference type="SUPFAM" id="SSF55729">
    <property type="entry name" value="Acyl-CoA N-acyltransferases (Nat)"/>
    <property type="match status" value="1"/>
</dbReference>
<dbReference type="CDD" id="cd15539">
    <property type="entry name" value="PHD1_AIRE"/>
    <property type="match status" value="1"/>
</dbReference>
<dbReference type="PANTHER" id="PTHR46309">
    <property type="entry name" value="PHD FINGER PROTEIN 12"/>
    <property type="match status" value="1"/>
</dbReference>
<dbReference type="Gene3D" id="3.30.40.10">
    <property type="entry name" value="Zinc/RING finger domain, C3HC4 (zinc finger)"/>
    <property type="match status" value="1"/>
</dbReference>
<protein>
    <submittedName>
        <fullName evidence="9">Increased DNA methylation 1-like</fullName>
    </submittedName>
</protein>
<keyword evidence="5" id="KW-0539">Nucleus</keyword>
<keyword evidence="10" id="KW-1185">Reference proteome</keyword>
<reference evidence="10" key="1">
    <citation type="submission" date="2024-07" db="EMBL/GenBank/DDBJ databases">
        <title>Two chromosome-level genome assemblies of Korean endemic species Abeliophyllum distichum and Forsythia ovata (Oleaceae).</title>
        <authorList>
            <person name="Jang H."/>
        </authorList>
    </citation>
    <scope>NUCLEOTIDE SEQUENCE [LARGE SCALE GENOMIC DNA]</scope>
</reference>
<dbReference type="Pfam" id="PF16135">
    <property type="entry name" value="TDBD"/>
    <property type="match status" value="1"/>
</dbReference>
<dbReference type="InterPro" id="IPR011011">
    <property type="entry name" value="Znf_FYVE_PHD"/>
</dbReference>
<evidence type="ECO:0000256" key="6">
    <source>
        <dbReference type="PROSITE-ProRule" id="PRU00146"/>
    </source>
</evidence>
<dbReference type="Pfam" id="PF23209">
    <property type="entry name" value="IDM1_C"/>
    <property type="match status" value="1"/>
</dbReference>
<dbReference type="InterPro" id="IPR001965">
    <property type="entry name" value="Znf_PHD"/>
</dbReference>
<dbReference type="InterPro" id="IPR016181">
    <property type="entry name" value="Acyl_CoA_acyltransferase"/>
</dbReference>
<evidence type="ECO:0000256" key="5">
    <source>
        <dbReference type="ARBA" id="ARBA00023242"/>
    </source>
</evidence>
<dbReference type="Pfam" id="PF22970">
    <property type="entry name" value="DUF7028"/>
    <property type="match status" value="1"/>
</dbReference>
<feature type="compositionally biased region" description="Basic residues" evidence="7">
    <location>
        <begin position="195"/>
        <end position="207"/>
    </location>
</feature>
<dbReference type="GO" id="GO:0008270">
    <property type="term" value="F:zinc ion binding"/>
    <property type="evidence" value="ECO:0007669"/>
    <property type="project" value="UniProtKB-KW"/>
</dbReference>
<dbReference type="PANTHER" id="PTHR46309:SF1">
    <property type="entry name" value="PHD FINGER PROTEIN 12"/>
    <property type="match status" value="1"/>
</dbReference>
<sequence length="1030" mass="114524">MDLSSIEPKLKSPTELQCENYRSPPHSPKTRLKNLQIQLVCTCYLRYIIILRGFRCINWIYHIFDEMKEERSAGEDGLLDLNKKPIERKRKRIEVDLSANVMEGSSNGFVGRVLRSRTMAMTDGEKQVIKMEIGKIEEKDEGEMLVLRKRRKMKGRRGRPPKNKNGDCGSSFGKKDDKLMGQKTVDERNKGTGQGRKKVKGRRGRPPKLKDGISGIVLKKEKSMQMKDKGIVVNGFKKNGDNTKAGVGGSGKRIKVDPEEVSGKEEFAEGKEKGRREEKQLVRDQIVSMLKKAGWTIEYRQRQSKDYKDAVYVDREGRTYWSVTLAYRKLKERIDDGNADDKDVAAFSPIPEEVLSMLFRKTEKGKKAKIKKEGAESTSEGITRTKSSKSKSLDMRRKKAGSGSTSKGITIKESSKSKSLGKGIKSRLNRGKRRTLCARRPGEGSDGENNELYEGKRWLLSWMIDLGTVQSGGKVSYKRRKNTKVMLEGKITRDGICCDCCDKLHTVWDFESHARSGLRKPYNNIYLESGVSLFQCLIDTWTKHLATDHIGFVSVDMNGDDPNDDICNICGDGGDLMCCDACPSAFHNVCLGIEKVPSGDWICVCCSCKFCGVAGEITSKTDDDQDSVVSELFMCRLCEEKFHVPCIRGKDARYSDYHKPSFCGPECQNIFDNLQVLLGVIHELEEGYSYTILQHHDVSSNASSNGDSSAVESNAKLALAFSVMDECFLPIIDHQCGKNIIHNIVYSCGSNLRRLNYSGFFTIILEKGDELVAAASIRIHGSQLAEMPFIGTRLMYRRQGMCSRLLMAIETVLGSLGVEKLVIPAISELNETWTEVFHFVPLEESKRQEMRFMSTVAFPGIKLLQKPLLKQTLQEVPTEDIGGLAASDFNTSSEVKVQNRDEVAVAVAVESGLAASNFNTSSDVEIQNGNEVAPVELGASIPNGSLAMELTEVGTKHQSMQEDPNKDIGGLAASDVNTTTEVKIQNHDEVAVFNSDADVTNGSSSDASDIKIVTVDVKESFDNENFSPSS</sequence>
<dbReference type="InterPro" id="IPR059153">
    <property type="entry name" value="NSD_PHD-1st"/>
</dbReference>
<keyword evidence="4" id="KW-0862">Zinc</keyword>
<evidence type="ECO:0000256" key="4">
    <source>
        <dbReference type="ARBA" id="ARBA00022833"/>
    </source>
</evidence>
<comment type="caution">
    <text evidence="9">The sequence shown here is derived from an EMBL/GenBank/DDBJ whole genome shotgun (WGS) entry which is preliminary data.</text>
</comment>
<dbReference type="EMBL" id="JBFOLJ010000005">
    <property type="protein sequence ID" value="KAL2538565.1"/>
    <property type="molecule type" value="Genomic_DNA"/>
</dbReference>
<dbReference type="InterPro" id="IPR019787">
    <property type="entry name" value="Znf_PHD-finger"/>
</dbReference>
<keyword evidence="2" id="KW-0479">Metal-binding</keyword>
<dbReference type="Proteomes" id="UP001604277">
    <property type="component" value="Unassembled WGS sequence"/>
</dbReference>
<evidence type="ECO:0000313" key="10">
    <source>
        <dbReference type="Proteomes" id="UP001604277"/>
    </source>
</evidence>
<feature type="region of interest" description="Disordered" evidence="7">
    <location>
        <begin position="366"/>
        <end position="448"/>
    </location>
</feature>
<dbReference type="InterPro" id="IPR042163">
    <property type="entry name" value="PHF12"/>
</dbReference>
<dbReference type="InterPro" id="IPR032308">
    <property type="entry name" value="TDBD"/>
</dbReference>
<evidence type="ECO:0000256" key="3">
    <source>
        <dbReference type="ARBA" id="ARBA00022771"/>
    </source>
</evidence>
<gene>
    <name evidence="9" type="ORF">Fot_19956</name>
</gene>
<dbReference type="PROSITE" id="PS50016">
    <property type="entry name" value="ZF_PHD_2"/>
    <property type="match status" value="1"/>
</dbReference>
<dbReference type="Pfam" id="PF23011">
    <property type="entry name" value="PHD-1st_NSD"/>
    <property type="match status" value="1"/>
</dbReference>
<dbReference type="AlphaFoldDB" id="A0ABD1VQB7"/>
<evidence type="ECO:0000256" key="7">
    <source>
        <dbReference type="SAM" id="MobiDB-lite"/>
    </source>
</evidence>
<dbReference type="SUPFAM" id="SSF57903">
    <property type="entry name" value="FYVE/PHD zinc finger"/>
    <property type="match status" value="1"/>
</dbReference>
<proteinExistence type="predicted"/>
<organism evidence="9 10">
    <name type="scientific">Forsythia ovata</name>
    <dbReference type="NCBI Taxonomy" id="205694"/>
    <lineage>
        <taxon>Eukaryota</taxon>
        <taxon>Viridiplantae</taxon>
        <taxon>Streptophyta</taxon>
        <taxon>Embryophyta</taxon>
        <taxon>Tracheophyta</taxon>
        <taxon>Spermatophyta</taxon>
        <taxon>Magnoliopsida</taxon>
        <taxon>eudicotyledons</taxon>
        <taxon>Gunneridae</taxon>
        <taxon>Pentapetalae</taxon>
        <taxon>asterids</taxon>
        <taxon>lamiids</taxon>
        <taxon>Lamiales</taxon>
        <taxon>Oleaceae</taxon>
        <taxon>Forsythieae</taxon>
        <taxon>Forsythia</taxon>
    </lineage>
</organism>